<dbReference type="SMART" id="SM01011">
    <property type="entry name" value="AMP_N"/>
    <property type="match status" value="1"/>
</dbReference>
<proteinExistence type="inferred from homology"/>
<dbReference type="PROSITE" id="PS00491">
    <property type="entry name" value="PROLINE_PEPTIDASE"/>
    <property type="match status" value="1"/>
</dbReference>
<dbReference type="InterPro" id="IPR029149">
    <property type="entry name" value="Creatin/AminoP/Spt16_N"/>
</dbReference>
<feature type="region of interest" description="Disordered" evidence="15">
    <location>
        <begin position="443"/>
        <end position="463"/>
    </location>
</feature>
<keyword evidence="7" id="KW-0645">Protease</keyword>
<accession>A0A8H4LVK1</accession>
<dbReference type="EC" id="3.4.11.9" evidence="5"/>
<dbReference type="EMBL" id="JAAVMX010000007">
    <property type="protein sequence ID" value="KAF4506373.1"/>
    <property type="molecule type" value="Genomic_DNA"/>
</dbReference>
<feature type="domain" description="Aminopeptidase P N-terminal" evidence="16">
    <location>
        <begin position="55"/>
        <end position="186"/>
    </location>
</feature>
<dbReference type="CDD" id="cd01087">
    <property type="entry name" value="Prolidase"/>
    <property type="match status" value="1"/>
</dbReference>
<dbReference type="AlphaFoldDB" id="A0A8H4LVK1"/>
<protein>
    <recommendedName>
        <fullName evidence="5">Xaa-Pro aminopeptidase</fullName>
        <ecNumber evidence="5">3.4.11.9</ecNumber>
    </recommendedName>
    <alternativeName>
        <fullName evidence="12">Aminoacylproline aminopeptidase</fullName>
    </alternativeName>
    <alternativeName>
        <fullName evidence="13">Prolidase</fullName>
    </alternativeName>
</protein>
<evidence type="ECO:0000256" key="8">
    <source>
        <dbReference type="ARBA" id="ARBA00022723"/>
    </source>
</evidence>
<comment type="catalytic activity">
    <reaction evidence="1">
        <text>Release of any N-terminal amino acid, including proline, that is linked to proline, even from a dipeptide or tripeptide.</text>
        <dbReference type="EC" id="3.4.11.9"/>
    </reaction>
</comment>
<gene>
    <name evidence="17" type="ORF">G6O67_006463</name>
</gene>
<evidence type="ECO:0000256" key="4">
    <source>
        <dbReference type="ARBA" id="ARBA00008766"/>
    </source>
</evidence>
<comment type="cofactor">
    <cofactor evidence="2">
        <name>Mn(2+)</name>
        <dbReference type="ChEBI" id="CHEBI:29035"/>
    </cofactor>
</comment>
<keyword evidence="9" id="KW-0378">Hydrolase</keyword>
<keyword evidence="18" id="KW-1185">Reference proteome</keyword>
<dbReference type="InterPro" id="IPR036005">
    <property type="entry name" value="Creatinase/aminopeptidase-like"/>
</dbReference>
<evidence type="ECO:0000256" key="5">
    <source>
        <dbReference type="ARBA" id="ARBA00012574"/>
    </source>
</evidence>
<comment type="similarity">
    <text evidence="4 14">Belongs to the peptidase M24B family.</text>
</comment>
<evidence type="ECO:0000256" key="12">
    <source>
        <dbReference type="ARBA" id="ARBA00030849"/>
    </source>
</evidence>
<dbReference type="Gene3D" id="3.90.230.10">
    <property type="entry name" value="Creatinase/methionine aminopeptidase superfamily"/>
    <property type="match status" value="1"/>
</dbReference>
<evidence type="ECO:0000313" key="17">
    <source>
        <dbReference type="EMBL" id="KAF4506373.1"/>
    </source>
</evidence>
<dbReference type="InterPro" id="IPR052433">
    <property type="entry name" value="X-Pro_dipept-like"/>
</dbReference>
<dbReference type="GO" id="GO:0070006">
    <property type="term" value="F:metalloaminopeptidase activity"/>
    <property type="evidence" value="ECO:0007669"/>
    <property type="project" value="InterPro"/>
</dbReference>
<name>A0A8H4LVK1_9HYPO</name>
<keyword evidence="6" id="KW-0031">Aminopeptidase</keyword>
<comment type="function">
    <text evidence="3">Catalyzes the removal of a penultimate prolyl residue from the N-termini of peptides.</text>
</comment>
<evidence type="ECO:0000256" key="6">
    <source>
        <dbReference type="ARBA" id="ARBA00022438"/>
    </source>
</evidence>
<evidence type="ECO:0000256" key="15">
    <source>
        <dbReference type="SAM" id="MobiDB-lite"/>
    </source>
</evidence>
<dbReference type="SUPFAM" id="SSF55920">
    <property type="entry name" value="Creatinase/aminopeptidase"/>
    <property type="match status" value="1"/>
</dbReference>
<evidence type="ECO:0000256" key="10">
    <source>
        <dbReference type="ARBA" id="ARBA00023049"/>
    </source>
</evidence>
<dbReference type="Pfam" id="PF00557">
    <property type="entry name" value="Peptidase_M24"/>
    <property type="match status" value="1"/>
</dbReference>
<dbReference type="PANTHER" id="PTHR43226:SF3">
    <property type="entry name" value="XAA-PRO AMINOPEPTIDASE AN0832-RELATED"/>
    <property type="match status" value="1"/>
</dbReference>
<dbReference type="InterPro" id="IPR001131">
    <property type="entry name" value="Peptidase_M24B_aminopep-P_CS"/>
</dbReference>
<dbReference type="Proteomes" id="UP000557566">
    <property type="component" value="Unassembled WGS sequence"/>
</dbReference>
<dbReference type="GO" id="GO:0006508">
    <property type="term" value="P:proteolysis"/>
    <property type="evidence" value="ECO:0007669"/>
    <property type="project" value="UniProtKB-KW"/>
</dbReference>
<dbReference type="GO" id="GO:0030145">
    <property type="term" value="F:manganese ion binding"/>
    <property type="evidence" value="ECO:0007669"/>
    <property type="project" value="InterPro"/>
</dbReference>
<comment type="caution">
    <text evidence="17">The sequence shown here is derived from an EMBL/GenBank/DDBJ whole genome shotgun (WGS) entry which is preliminary data.</text>
</comment>
<evidence type="ECO:0000313" key="18">
    <source>
        <dbReference type="Proteomes" id="UP000557566"/>
    </source>
</evidence>
<keyword evidence="10" id="KW-0482">Metalloprotease</keyword>
<evidence type="ECO:0000256" key="7">
    <source>
        <dbReference type="ARBA" id="ARBA00022670"/>
    </source>
</evidence>
<dbReference type="SUPFAM" id="SSF53092">
    <property type="entry name" value="Creatinase/prolidase N-terminal domain"/>
    <property type="match status" value="1"/>
</dbReference>
<feature type="region of interest" description="Disordered" evidence="15">
    <location>
        <begin position="182"/>
        <end position="209"/>
    </location>
</feature>
<evidence type="ECO:0000256" key="11">
    <source>
        <dbReference type="ARBA" id="ARBA00023211"/>
    </source>
</evidence>
<dbReference type="PANTHER" id="PTHR43226">
    <property type="entry name" value="XAA-PRO AMINOPEPTIDASE 3"/>
    <property type="match status" value="1"/>
</dbReference>
<keyword evidence="11" id="KW-0464">Manganese</keyword>
<evidence type="ECO:0000256" key="13">
    <source>
        <dbReference type="ARBA" id="ARBA00032413"/>
    </source>
</evidence>
<evidence type="ECO:0000256" key="3">
    <source>
        <dbReference type="ARBA" id="ARBA00002443"/>
    </source>
</evidence>
<dbReference type="Pfam" id="PF05195">
    <property type="entry name" value="AMP_N"/>
    <property type="match status" value="1"/>
</dbReference>
<dbReference type="InterPro" id="IPR007865">
    <property type="entry name" value="Aminopep_P_N"/>
</dbReference>
<evidence type="ECO:0000256" key="1">
    <source>
        <dbReference type="ARBA" id="ARBA00001424"/>
    </source>
</evidence>
<evidence type="ECO:0000259" key="16">
    <source>
        <dbReference type="SMART" id="SM01011"/>
    </source>
</evidence>
<evidence type="ECO:0000256" key="2">
    <source>
        <dbReference type="ARBA" id="ARBA00001936"/>
    </source>
</evidence>
<keyword evidence="8 14" id="KW-0479">Metal-binding</keyword>
<evidence type="ECO:0000256" key="14">
    <source>
        <dbReference type="RuleBase" id="RU000590"/>
    </source>
</evidence>
<feature type="compositionally biased region" description="Polar residues" evidence="15">
    <location>
        <begin position="448"/>
        <end position="459"/>
    </location>
</feature>
<evidence type="ECO:0000256" key="9">
    <source>
        <dbReference type="ARBA" id="ARBA00022801"/>
    </source>
</evidence>
<organism evidence="17 18">
    <name type="scientific">Ophiocordyceps sinensis</name>
    <dbReference type="NCBI Taxonomy" id="72228"/>
    <lineage>
        <taxon>Eukaryota</taxon>
        <taxon>Fungi</taxon>
        <taxon>Dikarya</taxon>
        <taxon>Ascomycota</taxon>
        <taxon>Pezizomycotina</taxon>
        <taxon>Sordariomycetes</taxon>
        <taxon>Hypocreomycetidae</taxon>
        <taxon>Hypocreales</taxon>
        <taxon>Ophiocordycipitaceae</taxon>
        <taxon>Ophiocordyceps</taxon>
    </lineage>
</organism>
<dbReference type="Gene3D" id="3.40.350.10">
    <property type="entry name" value="Creatinase/prolidase N-terminal domain"/>
    <property type="match status" value="1"/>
</dbReference>
<dbReference type="InterPro" id="IPR000994">
    <property type="entry name" value="Pept_M24"/>
</dbReference>
<reference evidence="17 18" key="1">
    <citation type="journal article" date="2020" name="Genome Biol. Evol.">
        <title>A new high-quality draft genome assembly of the Chinese cordyceps Ophiocordyceps sinensis.</title>
        <authorList>
            <person name="Shu R."/>
            <person name="Zhang J."/>
            <person name="Meng Q."/>
            <person name="Zhang H."/>
            <person name="Zhou G."/>
            <person name="Li M."/>
            <person name="Wu P."/>
            <person name="Zhao Y."/>
            <person name="Chen C."/>
            <person name="Qin Q."/>
        </authorList>
    </citation>
    <scope>NUCLEOTIDE SEQUENCE [LARGE SCALE GENOMIC DNA]</scope>
    <source>
        <strain evidence="17 18">IOZ07</strain>
    </source>
</reference>
<sequence length="549" mass="59119">MKPGRRNVIERDLDALGADWQWTTAAAAQRPLSVQGRGEETAMATARHERPIAKYPAKLHARRVAAELAVDNGLVYLAGQPEINLDDSDQPRPFRQRRYFFYLAGANFSGCHVTYDIAADHLILWVPHVAPSDVLWYGSKPSPQRCMELSDVDDARYAAQLPGYVGRHHAAASTVYVLHADQSPPLHPEGGAGAGPPLPPAKSSTDDARLRPAMDRARVVKTDYEVAMIRRANDVSSAAHRSVAGRLLRLTNERDVEALFQAACHMRGTRSQAYGAIAGAGANAATLHYVDNDAPLVGSQLVLVDAGCEWDCYASDVTRTMPLSGSFSPRAAAVHAIVQRMQEECIARVRPGAVYYHLHLHAAAVALTGLLQLGILRGHRDDIARAGTVAAFFPHGLGHHVGLEVHDVDGGFPLLAPSHPRRFLGGKRVAVTPEALAAMAEELKADGGTSSAPEGTSTKGKLRPNMVVTVEPGIYFCRPFLEAAFLANPKHARFIDADVLEGFYPVGGVRIEDCILVTPDGYENLTSAPKGAELLDVINNGGHGEGWPC</sequence>
<dbReference type="OrthoDB" id="10261878at2759"/>